<keyword evidence="1" id="KW-0472">Membrane</keyword>
<accession>A0A7X0L2X4</accession>
<name>A0A7X0L2X4_9ACTN</name>
<feature type="transmembrane region" description="Helical" evidence="1">
    <location>
        <begin position="120"/>
        <end position="140"/>
    </location>
</feature>
<proteinExistence type="predicted"/>
<sequence>MFYRRSTGLGCIGLIARIVLLVMMGIVLIICVANRSWLQAKAVNAIYEDRPKIHAGKYFEPGATAVEDGVRQEAVLIDEKPYVRVKSPPDEWREKHKGAKCKNRVCTAPATRESFTGGGAIDIGSVLAGLLLLYFVWLLINGDDDYDDRYHPRYDRRYHRR</sequence>
<evidence type="ECO:0000313" key="2">
    <source>
        <dbReference type="EMBL" id="MBB6400201.1"/>
    </source>
</evidence>
<gene>
    <name evidence="2" type="ORF">BKA00_007115</name>
</gene>
<comment type="caution">
    <text evidence="2">The sequence shown here is derived from an EMBL/GenBank/DDBJ whole genome shotgun (WGS) entry which is preliminary data.</text>
</comment>
<dbReference type="AlphaFoldDB" id="A0A7X0L2X4"/>
<feature type="transmembrane region" description="Helical" evidence="1">
    <location>
        <begin position="12"/>
        <end position="33"/>
    </location>
</feature>
<dbReference type="EMBL" id="JACHMQ010000001">
    <property type="protein sequence ID" value="MBB6400201.1"/>
    <property type="molecule type" value="Genomic_DNA"/>
</dbReference>
<reference evidence="2 3" key="1">
    <citation type="submission" date="2020-08" db="EMBL/GenBank/DDBJ databases">
        <title>Sequencing the genomes of 1000 actinobacteria strains.</title>
        <authorList>
            <person name="Klenk H.-P."/>
        </authorList>
    </citation>
    <scope>NUCLEOTIDE SEQUENCE [LARGE SCALE GENOMIC DNA]</scope>
    <source>
        <strain evidence="2 3">DSM 43675</strain>
    </source>
</reference>
<keyword evidence="3" id="KW-1185">Reference proteome</keyword>
<evidence type="ECO:0000313" key="3">
    <source>
        <dbReference type="Proteomes" id="UP000546324"/>
    </source>
</evidence>
<dbReference type="Proteomes" id="UP000546324">
    <property type="component" value="Unassembled WGS sequence"/>
</dbReference>
<organism evidence="2 3">
    <name type="scientific">Actinomadura coerulea</name>
    <dbReference type="NCBI Taxonomy" id="46159"/>
    <lineage>
        <taxon>Bacteria</taxon>
        <taxon>Bacillati</taxon>
        <taxon>Actinomycetota</taxon>
        <taxon>Actinomycetes</taxon>
        <taxon>Streptosporangiales</taxon>
        <taxon>Thermomonosporaceae</taxon>
        <taxon>Actinomadura</taxon>
    </lineage>
</organism>
<evidence type="ECO:0000256" key="1">
    <source>
        <dbReference type="SAM" id="Phobius"/>
    </source>
</evidence>
<keyword evidence="1" id="KW-0812">Transmembrane</keyword>
<dbReference type="RefSeq" id="WP_185032570.1">
    <property type="nucleotide sequence ID" value="NZ_JACHMQ010000001.1"/>
</dbReference>
<keyword evidence="1" id="KW-1133">Transmembrane helix</keyword>
<protein>
    <submittedName>
        <fullName evidence="2">Uncharacterized protein</fullName>
    </submittedName>
</protein>